<keyword evidence="1" id="KW-0227">DNA damage</keyword>
<reference evidence="5 6" key="1">
    <citation type="journal article" date="2016" name="Nat. Commun.">
        <title>Thousands of microbial genomes shed light on interconnected biogeochemical processes in an aquifer system.</title>
        <authorList>
            <person name="Anantharaman K."/>
            <person name="Brown C.T."/>
            <person name="Hug L.A."/>
            <person name="Sharon I."/>
            <person name="Castelle C.J."/>
            <person name="Probst A.J."/>
            <person name="Thomas B.C."/>
            <person name="Singh A."/>
            <person name="Wilkins M.J."/>
            <person name="Karaoz U."/>
            <person name="Brodie E.L."/>
            <person name="Williams K.H."/>
            <person name="Hubbard S.S."/>
            <person name="Banfield J.F."/>
        </authorList>
    </citation>
    <scope>NUCLEOTIDE SEQUENCE [LARGE SCALE GENOMIC DNA]</scope>
</reference>
<sequence length="180" mass="20665">MRAPAIILKKIPIREYDELIICYTQNTGKQVYQAKSILRPTSKQAGHLDVLNLVDFSLVHKNSHPIITSAYCIDAFSQLKSSLPAMSVAYFLLECFDKLVFENEPDQKLWDFLVSQIKYYDEKAHMLTNLAHARFVSIDTMITAARQELLKILGYDPGMPIEHLANTQFKSLQFAREVLR</sequence>
<dbReference type="Pfam" id="PF11967">
    <property type="entry name" value="RecO_N"/>
    <property type="match status" value="1"/>
</dbReference>
<evidence type="ECO:0000256" key="1">
    <source>
        <dbReference type="ARBA" id="ARBA00022763"/>
    </source>
</evidence>
<dbReference type="STRING" id="1802668.A2831_02805"/>
<accession>A0A1F8EUE9</accession>
<keyword evidence="2" id="KW-0233">DNA recombination</keyword>
<evidence type="ECO:0000259" key="4">
    <source>
        <dbReference type="Pfam" id="PF11967"/>
    </source>
</evidence>
<comment type="caution">
    <text evidence="5">The sequence shown here is derived from an EMBL/GenBank/DDBJ whole genome shotgun (WGS) entry which is preliminary data.</text>
</comment>
<evidence type="ECO:0000313" key="6">
    <source>
        <dbReference type="Proteomes" id="UP000177507"/>
    </source>
</evidence>
<dbReference type="NCBIfam" id="TIGR00613">
    <property type="entry name" value="reco"/>
    <property type="match status" value="1"/>
</dbReference>
<dbReference type="AlphaFoldDB" id="A0A1F8EUE9"/>
<dbReference type="EMBL" id="MGJI01000020">
    <property type="protein sequence ID" value="OGN04463.1"/>
    <property type="molecule type" value="Genomic_DNA"/>
</dbReference>
<dbReference type="Proteomes" id="UP000177507">
    <property type="component" value="Unassembled WGS sequence"/>
</dbReference>
<proteinExistence type="predicted"/>
<protein>
    <submittedName>
        <fullName evidence="5">DNA repair protein RecO</fullName>
    </submittedName>
</protein>
<dbReference type="GO" id="GO:0006310">
    <property type="term" value="P:DNA recombination"/>
    <property type="evidence" value="ECO:0007669"/>
    <property type="project" value="UniProtKB-KW"/>
</dbReference>
<dbReference type="GO" id="GO:0006302">
    <property type="term" value="P:double-strand break repair"/>
    <property type="evidence" value="ECO:0007669"/>
    <property type="project" value="TreeGrafter"/>
</dbReference>
<dbReference type="InterPro" id="IPR003717">
    <property type="entry name" value="RecO"/>
</dbReference>
<name>A0A1F8EUE9_9BACT</name>
<dbReference type="PANTHER" id="PTHR33991:SF1">
    <property type="entry name" value="DNA REPAIR PROTEIN RECO"/>
    <property type="match status" value="1"/>
</dbReference>
<dbReference type="SUPFAM" id="SSF50249">
    <property type="entry name" value="Nucleic acid-binding proteins"/>
    <property type="match status" value="1"/>
</dbReference>
<dbReference type="GO" id="GO:0043590">
    <property type="term" value="C:bacterial nucleoid"/>
    <property type="evidence" value="ECO:0007669"/>
    <property type="project" value="TreeGrafter"/>
</dbReference>
<organism evidence="5 6">
    <name type="scientific">Candidatus Yanofskybacteria bacterium RIFCSPHIGHO2_01_FULL_44_17</name>
    <dbReference type="NCBI Taxonomy" id="1802668"/>
    <lineage>
        <taxon>Bacteria</taxon>
        <taxon>Candidatus Yanofskyibacteriota</taxon>
    </lineage>
</organism>
<evidence type="ECO:0000313" key="5">
    <source>
        <dbReference type="EMBL" id="OGN04463.1"/>
    </source>
</evidence>
<evidence type="ECO:0000256" key="3">
    <source>
        <dbReference type="ARBA" id="ARBA00023204"/>
    </source>
</evidence>
<keyword evidence="3" id="KW-0234">DNA repair</keyword>
<dbReference type="InterPro" id="IPR022572">
    <property type="entry name" value="DNA_rep/recomb_RecO_N"/>
</dbReference>
<evidence type="ECO:0000256" key="2">
    <source>
        <dbReference type="ARBA" id="ARBA00023172"/>
    </source>
</evidence>
<gene>
    <name evidence="5" type="ORF">A2831_02805</name>
</gene>
<dbReference type="Gene3D" id="2.40.50.140">
    <property type="entry name" value="Nucleic acid-binding proteins"/>
    <property type="match status" value="1"/>
</dbReference>
<dbReference type="PANTHER" id="PTHR33991">
    <property type="entry name" value="DNA REPAIR PROTEIN RECO"/>
    <property type="match status" value="1"/>
</dbReference>
<feature type="domain" description="DNA replication/recombination mediator RecO N-terminal" evidence="4">
    <location>
        <begin position="2"/>
        <end position="75"/>
    </location>
</feature>
<dbReference type="InterPro" id="IPR012340">
    <property type="entry name" value="NA-bd_OB-fold"/>
</dbReference>